<dbReference type="EMBL" id="BDGG01000001">
    <property type="protein sequence ID" value="GAU89163.1"/>
    <property type="molecule type" value="Genomic_DNA"/>
</dbReference>
<name>A0A1D1US25_RAMVA</name>
<dbReference type="PANTHER" id="PTHR15741">
    <property type="entry name" value="BASIC HELIX-LOOP-HELIX ZIP TRANSCRIPTION FACTOR"/>
    <property type="match status" value="1"/>
</dbReference>
<feature type="compositionally biased region" description="Basic residues" evidence="6">
    <location>
        <begin position="417"/>
        <end position="430"/>
    </location>
</feature>
<dbReference type="SUPFAM" id="SSF47459">
    <property type="entry name" value="HLH, helix-loop-helix DNA-binding domain"/>
    <property type="match status" value="1"/>
</dbReference>
<feature type="region of interest" description="Disordered" evidence="6">
    <location>
        <begin position="467"/>
        <end position="519"/>
    </location>
</feature>
<dbReference type="GO" id="GO:0000981">
    <property type="term" value="F:DNA-binding transcription factor activity, RNA polymerase II-specific"/>
    <property type="evidence" value="ECO:0007669"/>
    <property type="project" value="TreeGrafter"/>
</dbReference>
<evidence type="ECO:0000313" key="8">
    <source>
        <dbReference type="EMBL" id="GAU89163.1"/>
    </source>
</evidence>
<dbReference type="CDD" id="cd11419">
    <property type="entry name" value="bHLHzip_TFAP4"/>
    <property type="match status" value="1"/>
</dbReference>
<keyword evidence="3" id="KW-0238">DNA-binding</keyword>
<dbReference type="Proteomes" id="UP000186922">
    <property type="component" value="Unassembled WGS sequence"/>
</dbReference>
<reference evidence="8 9" key="1">
    <citation type="journal article" date="2016" name="Nat. Commun.">
        <title>Extremotolerant tardigrade genome and improved radiotolerance of human cultured cells by tardigrade-unique protein.</title>
        <authorList>
            <person name="Hashimoto T."/>
            <person name="Horikawa D.D."/>
            <person name="Saito Y."/>
            <person name="Kuwahara H."/>
            <person name="Kozuka-Hata H."/>
            <person name="Shin-I T."/>
            <person name="Minakuchi Y."/>
            <person name="Ohishi K."/>
            <person name="Motoyama A."/>
            <person name="Aizu T."/>
            <person name="Enomoto A."/>
            <person name="Kondo K."/>
            <person name="Tanaka S."/>
            <person name="Hara Y."/>
            <person name="Koshikawa S."/>
            <person name="Sagara H."/>
            <person name="Miura T."/>
            <person name="Yokobori S."/>
            <person name="Miyagawa K."/>
            <person name="Suzuki Y."/>
            <person name="Kubo T."/>
            <person name="Oyama M."/>
            <person name="Kohara Y."/>
            <person name="Fujiyama A."/>
            <person name="Arakawa K."/>
            <person name="Katayama T."/>
            <person name="Toyoda A."/>
            <person name="Kunieda T."/>
        </authorList>
    </citation>
    <scope>NUCLEOTIDE SEQUENCE [LARGE SCALE GENOMIC DNA]</scope>
    <source>
        <strain evidence="8 9">YOKOZUNA-1</strain>
    </source>
</reference>
<keyword evidence="5" id="KW-0539">Nucleus</keyword>
<evidence type="ECO:0000256" key="3">
    <source>
        <dbReference type="ARBA" id="ARBA00023125"/>
    </source>
</evidence>
<dbReference type="Pfam" id="PF00010">
    <property type="entry name" value="HLH"/>
    <property type="match status" value="1"/>
</dbReference>
<evidence type="ECO:0000313" key="9">
    <source>
        <dbReference type="Proteomes" id="UP000186922"/>
    </source>
</evidence>
<keyword evidence="4" id="KW-0804">Transcription</keyword>
<organism evidence="8 9">
    <name type="scientific">Ramazzottius varieornatus</name>
    <name type="common">Water bear</name>
    <name type="synonym">Tardigrade</name>
    <dbReference type="NCBI Taxonomy" id="947166"/>
    <lineage>
        <taxon>Eukaryota</taxon>
        <taxon>Metazoa</taxon>
        <taxon>Ecdysozoa</taxon>
        <taxon>Tardigrada</taxon>
        <taxon>Eutardigrada</taxon>
        <taxon>Parachela</taxon>
        <taxon>Hypsibioidea</taxon>
        <taxon>Ramazzottiidae</taxon>
        <taxon>Ramazzottius</taxon>
    </lineage>
</organism>
<dbReference type="GO" id="GO:0000978">
    <property type="term" value="F:RNA polymerase II cis-regulatory region sequence-specific DNA binding"/>
    <property type="evidence" value="ECO:0007669"/>
    <property type="project" value="TreeGrafter"/>
</dbReference>
<dbReference type="OrthoDB" id="10029128at2759"/>
<dbReference type="PANTHER" id="PTHR15741:SF27">
    <property type="entry name" value="TRANSCRIPTION FACTOR AP-4"/>
    <property type="match status" value="1"/>
</dbReference>
<proteinExistence type="predicted"/>
<sequence>MSSFQMSGSSDCKYVVPTQSETFHQFATGYAHHPLKWTDSSQFGSNTILGYLASPILLGQTNLLRPAEIKEEDNNGMLTKFKREDDGISPEREQPLSGANCHQHHHDGMAWEGQTTSSTGSGSLVESEVTANSEGNITHGRTAARRKRGTGGGRKGSQASQQQQMVHAESPDGSQPIDKKQRREIANNNERRRMQCINNGFSTLQGILPRHFTKRGEKMSKAAVLQCTVEYIQKLEAENIKLKRTNTSLLHKINGTVPTEEETAVPEVVVKPEEDVEEMESKEESPQPAGTVQLDVHQLVNLTEHWRRKCQHERAVRTEIEQKLRGVLSDMQSCPAQTCNLRSQDYLASLPASSPSEAADPDPNYDSIIALPQHTHNATVFTLETSQGEKRKNPLRCPCGSPACNVLVCYQANQTSKKGKGGRKPRNTKRSRAEATKAFSSPVKGERETDMHGFQILMEAINHTQQECNRSDSGCSEETFESTEPPKKRSKAAVIPEEENESSPSQETPEEDDEEGSSA</sequence>
<comment type="caution">
    <text evidence="8">The sequence shown here is derived from an EMBL/GenBank/DDBJ whole genome shotgun (WGS) entry which is preliminary data.</text>
</comment>
<gene>
    <name evidence="8" type="primary">RvY_01746</name>
    <name evidence="8" type="synonym">RvY_01746.1</name>
    <name evidence="8" type="ORF">RvY_01746-1</name>
</gene>
<feature type="compositionally biased region" description="Acidic residues" evidence="6">
    <location>
        <begin position="508"/>
        <end position="519"/>
    </location>
</feature>
<feature type="compositionally biased region" description="Polar residues" evidence="6">
    <location>
        <begin position="467"/>
        <end position="476"/>
    </location>
</feature>
<dbReference type="AlphaFoldDB" id="A0A1D1US25"/>
<keyword evidence="2" id="KW-0805">Transcription regulation</keyword>
<dbReference type="PROSITE" id="PS50888">
    <property type="entry name" value="BHLH"/>
    <property type="match status" value="1"/>
</dbReference>
<comment type="subcellular location">
    <subcellularLocation>
        <location evidence="1">Nucleus</location>
    </subcellularLocation>
</comment>
<evidence type="ECO:0000256" key="2">
    <source>
        <dbReference type="ARBA" id="ARBA00023015"/>
    </source>
</evidence>
<evidence type="ECO:0000256" key="5">
    <source>
        <dbReference type="ARBA" id="ARBA00023242"/>
    </source>
</evidence>
<dbReference type="GO" id="GO:0046983">
    <property type="term" value="F:protein dimerization activity"/>
    <property type="evidence" value="ECO:0007669"/>
    <property type="project" value="InterPro"/>
</dbReference>
<dbReference type="InterPro" id="IPR052207">
    <property type="entry name" value="Max-like/E-box_TFs"/>
</dbReference>
<evidence type="ECO:0000259" key="7">
    <source>
        <dbReference type="PROSITE" id="PS50888"/>
    </source>
</evidence>
<dbReference type="InterPro" id="IPR036638">
    <property type="entry name" value="HLH_DNA-bd_sf"/>
</dbReference>
<protein>
    <recommendedName>
        <fullName evidence="7">BHLH domain-containing protein</fullName>
    </recommendedName>
</protein>
<feature type="compositionally biased region" description="Basic and acidic residues" evidence="6">
    <location>
        <begin position="81"/>
        <end position="94"/>
    </location>
</feature>
<accession>A0A1D1US25</accession>
<dbReference type="GO" id="GO:0005634">
    <property type="term" value="C:nucleus"/>
    <property type="evidence" value="ECO:0007669"/>
    <property type="project" value="UniProtKB-SubCell"/>
</dbReference>
<feature type="compositionally biased region" description="Low complexity" evidence="6">
    <location>
        <begin position="112"/>
        <end position="128"/>
    </location>
</feature>
<dbReference type="Gene3D" id="4.10.280.10">
    <property type="entry name" value="Helix-loop-helix DNA-binding domain"/>
    <property type="match status" value="1"/>
</dbReference>
<feature type="domain" description="BHLH" evidence="7">
    <location>
        <begin position="181"/>
        <end position="235"/>
    </location>
</feature>
<dbReference type="STRING" id="947166.A0A1D1US25"/>
<evidence type="ECO:0000256" key="1">
    <source>
        <dbReference type="ARBA" id="ARBA00004123"/>
    </source>
</evidence>
<feature type="region of interest" description="Disordered" evidence="6">
    <location>
        <begin position="415"/>
        <end position="448"/>
    </location>
</feature>
<evidence type="ECO:0000256" key="4">
    <source>
        <dbReference type="ARBA" id="ARBA00023163"/>
    </source>
</evidence>
<dbReference type="SMART" id="SM00353">
    <property type="entry name" value="HLH"/>
    <property type="match status" value="1"/>
</dbReference>
<dbReference type="InterPro" id="IPR011598">
    <property type="entry name" value="bHLH_dom"/>
</dbReference>
<evidence type="ECO:0000256" key="6">
    <source>
        <dbReference type="SAM" id="MobiDB-lite"/>
    </source>
</evidence>
<feature type="region of interest" description="Disordered" evidence="6">
    <location>
        <begin position="75"/>
        <end position="180"/>
    </location>
</feature>
<keyword evidence="9" id="KW-1185">Reference proteome</keyword>